<evidence type="ECO:0000313" key="2">
    <source>
        <dbReference type="Proteomes" id="UP001064048"/>
    </source>
</evidence>
<feature type="non-terminal residue" evidence="1">
    <location>
        <position position="73"/>
    </location>
</feature>
<sequence length="73" mass="7839">MDLSQICLNKSTCNKFVSKIPAMLVSTFKGAPLPPMSVFTQPGCMAATRMLSFFRSMLMDLVAAFSAACNVGI</sequence>
<organism evidence="1 2">
    <name type="scientific">Choristoneura fumiferana</name>
    <name type="common">Spruce budworm moth</name>
    <name type="synonym">Archips fumiferana</name>
    <dbReference type="NCBI Taxonomy" id="7141"/>
    <lineage>
        <taxon>Eukaryota</taxon>
        <taxon>Metazoa</taxon>
        <taxon>Ecdysozoa</taxon>
        <taxon>Arthropoda</taxon>
        <taxon>Hexapoda</taxon>
        <taxon>Insecta</taxon>
        <taxon>Pterygota</taxon>
        <taxon>Neoptera</taxon>
        <taxon>Endopterygota</taxon>
        <taxon>Lepidoptera</taxon>
        <taxon>Glossata</taxon>
        <taxon>Ditrysia</taxon>
        <taxon>Tortricoidea</taxon>
        <taxon>Tortricidae</taxon>
        <taxon>Tortricinae</taxon>
        <taxon>Choristoneura</taxon>
    </lineage>
</organism>
<name>A0ACC0KG16_CHOFU</name>
<reference evidence="1 2" key="1">
    <citation type="journal article" date="2022" name="Genome Biol. Evol.">
        <title>The Spruce Budworm Genome: Reconstructing the Evolutionary History of Antifreeze Proteins.</title>
        <authorList>
            <person name="Beliveau C."/>
            <person name="Gagne P."/>
            <person name="Picq S."/>
            <person name="Vernygora O."/>
            <person name="Keeling C.I."/>
            <person name="Pinkney K."/>
            <person name="Doucet D."/>
            <person name="Wen F."/>
            <person name="Johnston J.S."/>
            <person name="Maaroufi H."/>
            <person name="Boyle B."/>
            <person name="Laroche J."/>
            <person name="Dewar K."/>
            <person name="Juretic N."/>
            <person name="Blackburn G."/>
            <person name="Nisole A."/>
            <person name="Brunet B."/>
            <person name="Brandao M."/>
            <person name="Lumley L."/>
            <person name="Duan J."/>
            <person name="Quan G."/>
            <person name="Lucarotti C.J."/>
            <person name="Roe A.D."/>
            <person name="Sperling F.A.H."/>
            <person name="Levesque R.C."/>
            <person name="Cusson M."/>
        </authorList>
    </citation>
    <scope>NUCLEOTIDE SEQUENCE [LARGE SCALE GENOMIC DNA]</scope>
    <source>
        <strain evidence="1">Glfc:IPQL:Cfum</strain>
    </source>
</reference>
<dbReference type="EMBL" id="CM046105">
    <property type="protein sequence ID" value="KAI8435358.1"/>
    <property type="molecule type" value="Genomic_DNA"/>
</dbReference>
<accession>A0ACC0KG16</accession>
<keyword evidence="2" id="KW-1185">Reference proteome</keyword>
<comment type="caution">
    <text evidence="1">The sequence shown here is derived from an EMBL/GenBank/DDBJ whole genome shotgun (WGS) entry which is preliminary data.</text>
</comment>
<proteinExistence type="predicted"/>
<gene>
    <name evidence="1" type="ORF">MSG28_003680</name>
</gene>
<evidence type="ECO:0000313" key="1">
    <source>
        <dbReference type="EMBL" id="KAI8435358.1"/>
    </source>
</evidence>
<dbReference type="Proteomes" id="UP001064048">
    <property type="component" value="Chromosome 5"/>
</dbReference>
<protein>
    <submittedName>
        <fullName evidence="1">Uncharacterized protein</fullName>
    </submittedName>
</protein>